<name>A0A6L6Q4Z2_9BURK</name>
<gene>
    <name evidence="2" type="ORF">GM668_21165</name>
</gene>
<dbReference type="OrthoDB" id="4704294at2"/>
<comment type="caution">
    <text evidence="2">The sequence shown here is derived from an EMBL/GenBank/DDBJ whole genome shotgun (WGS) entry which is preliminary data.</text>
</comment>
<accession>A0A6L6Q4Z2</accession>
<sequence>MQPRITPCEGPYTPETAGAFARVMPPGMEPLKLFKTMAHSPRVLQRLFAGNLLDPGTLSLRDREMLILRTCARCGCDYEWSVHAALFSQAAQLSAAEVAATQAANADDVLLRAADELHDTSTLSDGVWAELAQRYEPAQLLEILALCGYYHSIAFIANACRVAPEAWAA</sequence>
<dbReference type="PANTHER" id="PTHR34846">
    <property type="entry name" value="4-CARBOXYMUCONOLACTONE DECARBOXYLASE FAMILY PROTEIN (AFU_ORTHOLOGUE AFUA_6G11590)"/>
    <property type="match status" value="1"/>
</dbReference>
<dbReference type="InterPro" id="IPR029032">
    <property type="entry name" value="AhpD-like"/>
</dbReference>
<evidence type="ECO:0000313" key="3">
    <source>
        <dbReference type="Proteomes" id="UP000484015"/>
    </source>
</evidence>
<evidence type="ECO:0000313" key="2">
    <source>
        <dbReference type="EMBL" id="MTW04586.1"/>
    </source>
</evidence>
<reference evidence="2 3" key="1">
    <citation type="submission" date="2019-11" db="EMBL/GenBank/DDBJ databases">
        <title>Type strains purchased from KCTC, JCM and DSMZ.</title>
        <authorList>
            <person name="Lu H."/>
        </authorList>
    </citation>
    <scope>NUCLEOTIDE SEQUENCE [LARGE SCALE GENOMIC DNA]</scope>
    <source>
        <strain evidence="2 3">KCTC 42409</strain>
    </source>
</reference>
<dbReference type="Proteomes" id="UP000484015">
    <property type="component" value="Unassembled WGS sequence"/>
</dbReference>
<dbReference type="Gene3D" id="1.20.1290.10">
    <property type="entry name" value="AhpD-like"/>
    <property type="match status" value="1"/>
</dbReference>
<dbReference type="EMBL" id="WNLA01000016">
    <property type="protein sequence ID" value="MTW04586.1"/>
    <property type="molecule type" value="Genomic_DNA"/>
</dbReference>
<dbReference type="GO" id="GO:0051920">
    <property type="term" value="F:peroxiredoxin activity"/>
    <property type="evidence" value="ECO:0007669"/>
    <property type="project" value="InterPro"/>
</dbReference>
<protein>
    <submittedName>
        <fullName evidence="2">Carboxymuconolactone decarboxylase family protein</fullName>
    </submittedName>
</protein>
<dbReference type="RefSeq" id="WP_155440941.1">
    <property type="nucleotide sequence ID" value="NZ_WNLA01000016.1"/>
</dbReference>
<evidence type="ECO:0000259" key="1">
    <source>
        <dbReference type="Pfam" id="PF02627"/>
    </source>
</evidence>
<dbReference type="SUPFAM" id="SSF69118">
    <property type="entry name" value="AhpD-like"/>
    <property type="match status" value="1"/>
</dbReference>
<organism evidence="2 3">
    <name type="scientific">Pseudoduganella ginsengisoli</name>
    <dbReference type="NCBI Taxonomy" id="1462440"/>
    <lineage>
        <taxon>Bacteria</taxon>
        <taxon>Pseudomonadati</taxon>
        <taxon>Pseudomonadota</taxon>
        <taxon>Betaproteobacteria</taxon>
        <taxon>Burkholderiales</taxon>
        <taxon>Oxalobacteraceae</taxon>
        <taxon>Telluria group</taxon>
        <taxon>Pseudoduganella</taxon>
    </lineage>
</organism>
<dbReference type="Pfam" id="PF02627">
    <property type="entry name" value="CMD"/>
    <property type="match status" value="1"/>
</dbReference>
<dbReference type="PANTHER" id="PTHR34846:SF5">
    <property type="entry name" value="CARBOXYMUCONOLACTONE DECARBOXYLASE-LIKE DOMAIN-CONTAINING PROTEIN"/>
    <property type="match status" value="1"/>
</dbReference>
<keyword evidence="3" id="KW-1185">Reference proteome</keyword>
<feature type="domain" description="Carboxymuconolactone decarboxylase-like" evidence="1">
    <location>
        <begin position="48"/>
        <end position="106"/>
    </location>
</feature>
<dbReference type="InterPro" id="IPR003779">
    <property type="entry name" value="CMD-like"/>
</dbReference>
<proteinExistence type="predicted"/>
<dbReference type="AlphaFoldDB" id="A0A6L6Q4Z2"/>